<proteinExistence type="predicted"/>
<feature type="domain" description="PEGA" evidence="2">
    <location>
        <begin position="9"/>
        <end position="37"/>
    </location>
</feature>
<organism evidence="4 5">
    <name type="scientific">Thiobacillus sedimenti</name>
    <dbReference type="NCBI Taxonomy" id="3110231"/>
    <lineage>
        <taxon>Bacteria</taxon>
        <taxon>Pseudomonadati</taxon>
        <taxon>Pseudomonadota</taxon>
        <taxon>Betaproteobacteria</taxon>
        <taxon>Nitrosomonadales</taxon>
        <taxon>Thiobacillaceae</taxon>
        <taxon>Thiobacillus</taxon>
    </lineage>
</organism>
<dbReference type="InterPro" id="IPR018649">
    <property type="entry name" value="SHOCT"/>
</dbReference>
<evidence type="ECO:0000313" key="4">
    <source>
        <dbReference type="EMBL" id="WRS38361.1"/>
    </source>
</evidence>
<sequence length="139" mass="15105">MDASNAKAGHIRITSDPAGATAYADGAALGATPIEINPADHFRSGFVGLSYRYYGTLTLKKAGCEPWSTDVNDSILSRDVRARLKCDPNYRPDAPAAAKPGSTSGDPTERLERIEALHEKGLISDEEYNRLRTRILDQL</sequence>
<dbReference type="InterPro" id="IPR013229">
    <property type="entry name" value="PEGA"/>
</dbReference>
<dbReference type="RefSeq" id="WP_324778892.1">
    <property type="nucleotide sequence ID" value="NZ_CP141769.1"/>
</dbReference>
<name>A0ABZ1CGM5_9PROT</name>
<evidence type="ECO:0000256" key="1">
    <source>
        <dbReference type="SAM" id="MobiDB-lite"/>
    </source>
</evidence>
<keyword evidence="5" id="KW-1185">Reference proteome</keyword>
<accession>A0ABZ1CGM5</accession>
<dbReference type="Pfam" id="PF08308">
    <property type="entry name" value="PEGA"/>
    <property type="match status" value="1"/>
</dbReference>
<protein>
    <submittedName>
        <fullName evidence="4">PEGA domain-containing protein</fullName>
    </submittedName>
</protein>
<dbReference type="Proteomes" id="UP001334732">
    <property type="component" value="Chromosome"/>
</dbReference>
<feature type="domain" description="SHOCT" evidence="3">
    <location>
        <begin position="109"/>
        <end position="136"/>
    </location>
</feature>
<reference evidence="4 5" key="1">
    <citation type="submission" date="2023-12" db="EMBL/GenBank/DDBJ databases">
        <title>Thiobacillus sedimentum sp. nov., a chemolithoautotrophic sulfur-oxidizing bacterium isolated from freshwater sediment.</title>
        <authorList>
            <person name="Luo J."/>
            <person name="Dai C."/>
        </authorList>
    </citation>
    <scope>NUCLEOTIDE SEQUENCE [LARGE SCALE GENOMIC DNA]</scope>
    <source>
        <strain evidence="4 5">SCUT-2</strain>
    </source>
</reference>
<feature type="region of interest" description="Disordered" evidence="1">
    <location>
        <begin position="87"/>
        <end position="108"/>
    </location>
</feature>
<evidence type="ECO:0000259" key="2">
    <source>
        <dbReference type="Pfam" id="PF08308"/>
    </source>
</evidence>
<dbReference type="EMBL" id="CP141769">
    <property type="protein sequence ID" value="WRS38361.1"/>
    <property type="molecule type" value="Genomic_DNA"/>
</dbReference>
<dbReference type="Pfam" id="PF09851">
    <property type="entry name" value="SHOCT"/>
    <property type="match status" value="1"/>
</dbReference>
<gene>
    <name evidence="4" type="ORF">VA613_10125</name>
</gene>
<evidence type="ECO:0000259" key="3">
    <source>
        <dbReference type="Pfam" id="PF09851"/>
    </source>
</evidence>
<evidence type="ECO:0000313" key="5">
    <source>
        <dbReference type="Proteomes" id="UP001334732"/>
    </source>
</evidence>